<keyword evidence="11" id="KW-1185">Reference proteome</keyword>
<evidence type="ECO:0000256" key="2">
    <source>
        <dbReference type="ARBA" id="ARBA00022692"/>
    </source>
</evidence>
<dbReference type="SUPFAM" id="SSF90123">
    <property type="entry name" value="ABC transporter transmembrane region"/>
    <property type="match status" value="1"/>
</dbReference>
<dbReference type="PANTHER" id="PTHR24221:SF654">
    <property type="entry name" value="ATP-BINDING CASSETTE SUB-FAMILY B MEMBER 6"/>
    <property type="match status" value="1"/>
</dbReference>
<protein>
    <submittedName>
        <fullName evidence="10">ABC transporter ATP-binding protein</fullName>
    </submittedName>
</protein>
<feature type="transmembrane region" description="Helical" evidence="7">
    <location>
        <begin position="244"/>
        <end position="263"/>
    </location>
</feature>
<dbReference type="GO" id="GO:0140359">
    <property type="term" value="F:ABC-type transporter activity"/>
    <property type="evidence" value="ECO:0007669"/>
    <property type="project" value="InterPro"/>
</dbReference>
<dbReference type="EMBL" id="RHJS01000002">
    <property type="protein sequence ID" value="RRK35147.1"/>
    <property type="molecule type" value="Genomic_DNA"/>
</dbReference>
<dbReference type="SMART" id="SM00382">
    <property type="entry name" value="AAA"/>
    <property type="match status" value="1"/>
</dbReference>
<dbReference type="InterPro" id="IPR003593">
    <property type="entry name" value="AAA+_ATPase"/>
</dbReference>
<feature type="transmembrane region" description="Helical" evidence="7">
    <location>
        <begin position="54"/>
        <end position="75"/>
    </location>
</feature>
<dbReference type="PROSITE" id="PS50893">
    <property type="entry name" value="ABC_TRANSPORTER_2"/>
    <property type="match status" value="1"/>
</dbReference>
<evidence type="ECO:0000256" key="1">
    <source>
        <dbReference type="ARBA" id="ARBA00004651"/>
    </source>
</evidence>
<evidence type="ECO:0000259" key="9">
    <source>
        <dbReference type="PROSITE" id="PS50929"/>
    </source>
</evidence>
<dbReference type="InterPro" id="IPR027417">
    <property type="entry name" value="P-loop_NTPase"/>
</dbReference>
<dbReference type="Gene3D" id="3.40.50.300">
    <property type="entry name" value="P-loop containing nucleotide triphosphate hydrolases"/>
    <property type="match status" value="1"/>
</dbReference>
<keyword evidence="2 7" id="KW-0812">Transmembrane</keyword>
<dbReference type="Gene3D" id="1.20.1560.10">
    <property type="entry name" value="ABC transporter type 1, transmembrane domain"/>
    <property type="match status" value="1"/>
</dbReference>
<keyword evidence="5 7" id="KW-1133">Transmembrane helix</keyword>
<dbReference type="Pfam" id="PF00005">
    <property type="entry name" value="ABC_tran"/>
    <property type="match status" value="1"/>
</dbReference>
<evidence type="ECO:0000256" key="4">
    <source>
        <dbReference type="ARBA" id="ARBA00022840"/>
    </source>
</evidence>
<gene>
    <name evidence="10" type="ORF">EBB54_01905</name>
</gene>
<feature type="transmembrane region" description="Helical" evidence="7">
    <location>
        <begin position="158"/>
        <end position="178"/>
    </location>
</feature>
<feature type="transmembrane region" description="Helical" evidence="7">
    <location>
        <begin position="275"/>
        <end position="293"/>
    </location>
</feature>
<dbReference type="GO" id="GO:0005886">
    <property type="term" value="C:plasma membrane"/>
    <property type="evidence" value="ECO:0007669"/>
    <property type="project" value="UniProtKB-SubCell"/>
</dbReference>
<dbReference type="InterPro" id="IPR017871">
    <property type="entry name" value="ABC_transporter-like_CS"/>
</dbReference>
<evidence type="ECO:0000259" key="8">
    <source>
        <dbReference type="PROSITE" id="PS50893"/>
    </source>
</evidence>
<dbReference type="AlphaFoldDB" id="A0A426DQN5"/>
<dbReference type="PROSITE" id="PS00211">
    <property type="entry name" value="ABC_TRANSPORTER_1"/>
    <property type="match status" value="1"/>
</dbReference>
<dbReference type="PANTHER" id="PTHR24221">
    <property type="entry name" value="ATP-BINDING CASSETTE SUB-FAMILY B"/>
    <property type="match status" value="1"/>
</dbReference>
<feature type="domain" description="ABC transporter" evidence="8">
    <location>
        <begin position="340"/>
        <end position="562"/>
    </location>
</feature>
<evidence type="ECO:0000256" key="5">
    <source>
        <dbReference type="ARBA" id="ARBA00022989"/>
    </source>
</evidence>
<keyword evidence="3" id="KW-0547">Nucleotide-binding</keyword>
<evidence type="ECO:0000313" key="11">
    <source>
        <dbReference type="Proteomes" id="UP000274920"/>
    </source>
</evidence>
<feature type="transmembrane region" description="Helical" evidence="7">
    <location>
        <begin position="20"/>
        <end position="48"/>
    </location>
</feature>
<evidence type="ECO:0000256" key="6">
    <source>
        <dbReference type="ARBA" id="ARBA00023136"/>
    </source>
</evidence>
<comment type="caution">
    <text evidence="10">The sequence shown here is derived from an EMBL/GenBank/DDBJ whole genome shotgun (WGS) entry which is preliminary data.</text>
</comment>
<dbReference type="PROSITE" id="PS50929">
    <property type="entry name" value="ABC_TM1F"/>
    <property type="match status" value="1"/>
</dbReference>
<evidence type="ECO:0000313" key="10">
    <source>
        <dbReference type="EMBL" id="RRK35147.1"/>
    </source>
</evidence>
<dbReference type="Proteomes" id="UP000274920">
    <property type="component" value="Unassembled WGS sequence"/>
</dbReference>
<evidence type="ECO:0000256" key="3">
    <source>
        <dbReference type="ARBA" id="ARBA00022741"/>
    </source>
</evidence>
<feature type="transmembrane region" description="Helical" evidence="7">
    <location>
        <begin position="126"/>
        <end position="152"/>
    </location>
</feature>
<accession>A0A426DQN5</accession>
<dbReference type="GO" id="GO:0034040">
    <property type="term" value="F:ATPase-coupled lipid transmembrane transporter activity"/>
    <property type="evidence" value="ECO:0007669"/>
    <property type="project" value="TreeGrafter"/>
</dbReference>
<reference evidence="10" key="1">
    <citation type="submission" date="2018-10" db="EMBL/GenBank/DDBJ databases">
        <title>Schaedlerella arabinophila gen. nov. sp. nov., isolated from the mouse intestinal tract and comparative analysis with the genome of the closely related altered Schaedler flora strain ASF502.</title>
        <authorList>
            <person name="Miyake S."/>
            <person name="Soh M."/>
            <person name="Seedorf H."/>
        </authorList>
    </citation>
    <scope>NUCLEOTIDE SEQUENCE [LARGE SCALE GENOMIC DNA]</scope>
    <source>
        <strain evidence="10">DSM 106076</strain>
    </source>
</reference>
<dbReference type="InterPro" id="IPR039421">
    <property type="entry name" value="Type_1_exporter"/>
</dbReference>
<dbReference type="InterPro" id="IPR003439">
    <property type="entry name" value="ABC_transporter-like_ATP-bd"/>
</dbReference>
<keyword evidence="4 10" id="KW-0067">ATP-binding</keyword>
<keyword evidence="6 7" id="KW-0472">Membrane</keyword>
<proteinExistence type="predicted"/>
<organism evidence="10 11">
    <name type="scientific">Schaedlerella arabinosiphila</name>
    <dbReference type="NCBI Taxonomy" id="2044587"/>
    <lineage>
        <taxon>Bacteria</taxon>
        <taxon>Bacillati</taxon>
        <taxon>Bacillota</taxon>
        <taxon>Clostridia</taxon>
        <taxon>Lachnospirales</taxon>
        <taxon>Lachnospiraceae</taxon>
        <taxon>Schaedlerella</taxon>
    </lineage>
</organism>
<name>A0A426DQN5_9FIRM</name>
<dbReference type="InterPro" id="IPR011527">
    <property type="entry name" value="ABC1_TM_dom"/>
</dbReference>
<evidence type="ECO:0000256" key="7">
    <source>
        <dbReference type="SAM" id="Phobius"/>
    </source>
</evidence>
<comment type="subcellular location">
    <subcellularLocation>
        <location evidence="1">Cell membrane</location>
        <topology evidence="1">Multi-pass membrane protein</topology>
    </subcellularLocation>
</comment>
<dbReference type="GO" id="GO:0016887">
    <property type="term" value="F:ATP hydrolysis activity"/>
    <property type="evidence" value="ECO:0007669"/>
    <property type="project" value="InterPro"/>
</dbReference>
<feature type="domain" description="ABC transmembrane type-1" evidence="9">
    <location>
        <begin position="31"/>
        <end position="260"/>
    </location>
</feature>
<dbReference type="GO" id="GO:0005524">
    <property type="term" value="F:ATP binding"/>
    <property type="evidence" value="ECO:0007669"/>
    <property type="project" value="UniProtKB-KW"/>
</dbReference>
<dbReference type="InterPro" id="IPR036640">
    <property type="entry name" value="ABC1_TM_sf"/>
</dbReference>
<dbReference type="SUPFAM" id="SSF52540">
    <property type="entry name" value="P-loop containing nucleoside triphosphate hydrolases"/>
    <property type="match status" value="1"/>
</dbReference>
<sequence>MFKYLTQILEKDEQRMWRFIAFFSVMDSTKSMIGVFLGVNIINAAVYINQITSSMLFLLIFMGGASILLKIIALYRIKIENLFIYNSAQKLSIKVLELFIKEDLEHHNKKSGAKMLTSVRNDTEKCISIIISCINIWVNMLSMIMGCMIIIYVSKWVGAVSCIAIILLMTGFIYINRIQMNLYGEKRRMYEVKTASQIFTAFGLFKEVKVAGCASAVLQKYRDASEGYAHVHSEYEYRTNCTNMFMQISAMSIGYIMFAIIIGTKSDVLSAAASISKYFMILGIIVGSGRNIINGVNKIEFSKKSYETLQECLDRYTKLKQEEKDSAKIRQKKLTFQKGLTVKNLKFSYNERMQIFDDASIDVPVGSSVAIIGISGIGKTTFLDLLLGLLKPQSGNIIYDDYDIVTQSDAEGICRANLGEIVGYIPQVVYLNDETVRRNISFFEEGIDEERVIESLKCAQIWEDVEQMPEGINTLIGENGTIISGGQRQRMALARALYRDFEILIMDEATAALNMEMEKAVIDSIRQVKGNKTLLIVTHHMSLANECDIIYKIENKKFVREK</sequence>